<name>A0ACB9BUC4_9ASTR</name>
<sequence length="97" mass="11086">MSAKSFHGSSVYHFIVKDLSGPFCHQYLHIALRCVDFDNGFELLIGKLPFLDVEVLGIKDSTTKLSESIMPTSFYFCKLLDQHKTHRYELRLSANTS</sequence>
<evidence type="ECO:0000313" key="1">
    <source>
        <dbReference type="EMBL" id="KAI3725615.1"/>
    </source>
</evidence>
<gene>
    <name evidence="1" type="ORF">L1987_65406</name>
</gene>
<protein>
    <submittedName>
        <fullName evidence="1">Uncharacterized protein</fullName>
    </submittedName>
</protein>
<accession>A0ACB9BUC4</accession>
<keyword evidence="2" id="KW-1185">Reference proteome</keyword>
<proteinExistence type="predicted"/>
<dbReference type="EMBL" id="CM042039">
    <property type="protein sequence ID" value="KAI3725615.1"/>
    <property type="molecule type" value="Genomic_DNA"/>
</dbReference>
<reference evidence="1 2" key="2">
    <citation type="journal article" date="2022" name="Mol. Ecol. Resour.">
        <title>The genomes of chicory, endive, great burdock and yacon provide insights into Asteraceae paleo-polyploidization history and plant inulin production.</title>
        <authorList>
            <person name="Fan W."/>
            <person name="Wang S."/>
            <person name="Wang H."/>
            <person name="Wang A."/>
            <person name="Jiang F."/>
            <person name="Liu H."/>
            <person name="Zhao H."/>
            <person name="Xu D."/>
            <person name="Zhang Y."/>
        </authorList>
    </citation>
    <scope>NUCLEOTIDE SEQUENCE [LARGE SCALE GENOMIC DNA]</scope>
    <source>
        <strain evidence="2">cv. Yunnan</strain>
        <tissue evidence="1">Leaves</tissue>
    </source>
</reference>
<organism evidence="1 2">
    <name type="scientific">Smallanthus sonchifolius</name>
    <dbReference type="NCBI Taxonomy" id="185202"/>
    <lineage>
        <taxon>Eukaryota</taxon>
        <taxon>Viridiplantae</taxon>
        <taxon>Streptophyta</taxon>
        <taxon>Embryophyta</taxon>
        <taxon>Tracheophyta</taxon>
        <taxon>Spermatophyta</taxon>
        <taxon>Magnoliopsida</taxon>
        <taxon>eudicotyledons</taxon>
        <taxon>Gunneridae</taxon>
        <taxon>Pentapetalae</taxon>
        <taxon>asterids</taxon>
        <taxon>campanulids</taxon>
        <taxon>Asterales</taxon>
        <taxon>Asteraceae</taxon>
        <taxon>Asteroideae</taxon>
        <taxon>Heliantheae alliance</taxon>
        <taxon>Millerieae</taxon>
        <taxon>Smallanthus</taxon>
    </lineage>
</organism>
<reference evidence="2" key="1">
    <citation type="journal article" date="2022" name="Mol. Ecol. Resour.">
        <title>The genomes of chicory, endive, great burdock and yacon provide insights into Asteraceae palaeo-polyploidization history and plant inulin production.</title>
        <authorList>
            <person name="Fan W."/>
            <person name="Wang S."/>
            <person name="Wang H."/>
            <person name="Wang A."/>
            <person name="Jiang F."/>
            <person name="Liu H."/>
            <person name="Zhao H."/>
            <person name="Xu D."/>
            <person name="Zhang Y."/>
        </authorList>
    </citation>
    <scope>NUCLEOTIDE SEQUENCE [LARGE SCALE GENOMIC DNA]</scope>
    <source>
        <strain evidence="2">cv. Yunnan</strain>
    </source>
</reference>
<dbReference type="Proteomes" id="UP001056120">
    <property type="component" value="Linkage Group LG22"/>
</dbReference>
<evidence type="ECO:0000313" key="2">
    <source>
        <dbReference type="Proteomes" id="UP001056120"/>
    </source>
</evidence>
<comment type="caution">
    <text evidence="1">The sequence shown here is derived from an EMBL/GenBank/DDBJ whole genome shotgun (WGS) entry which is preliminary data.</text>
</comment>